<dbReference type="GO" id="GO:0071819">
    <property type="term" value="C:DUBm complex"/>
    <property type="evidence" value="ECO:0007669"/>
    <property type="project" value="TreeGrafter"/>
</dbReference>
<dbReference type="PANTHER" id="PTHR46367">
    <property type="entry name" value="ATAXIN-7-LIKE PROTEIN 3"/>
    <property type="match status" value="1"/>
</dbReference>
<dbReference type="EMBL" id="BLZA01000023">
    <property type="protein sequence ID" value="GHJ87531.1"/>
    <property type="molecule type" value="Genomic_DNA"/>
</dbReference>
<keyword evidence="9" id="KW-0539">Nucleus</keyword>
<keyword evidence="4" id="KW-0862">Zinc</keyword>
<feature type="region of interest" description="Disordered" evidence="11">
    <location>
        <begin position="47"/>
        <end position="86"/>
    </location>
</feature>
<evidence type="ECO:0000256" key="11">
    <source>
        <dbReference type="SAM" id="MobiDB-lite"/>
    </source>
</evidence>
<proteinExistence type="inferred from homology"/>
<keyword evidence="6" id="KW-0805">Transcription regulation</keyword>
<comment type="similarity">
    <text evidence="10">Belongs to the SGF11 family.</text>
</comment>
<keyword evidence="8" id="KW-0804">Transcription</keyword>
<feature type="compositionally biased region" description="Acidic residues" evidence="11">
    <location>
        <begin position="273"/>
        <end position="295"/>
    </location>
</feature>
<dbReference type="Pfam" id="PF08209">
    <property type="entry name" value="Sgf11"/>
    <property type="match status" value="1"/>
</dbReference>
<comment type="caution">
    <text evidence="12">The sequence shown here is derived from an EMBL/GenBank/DDBJ whole genome shotgun (WGS) entry which is preliminary data.</text>
</comment>
<dbReference type="GO" id="GO:0003713">
    <property type="term" value="F:transcription coactivator activity"/>
    <property type="evidence" value="ECO:0007669"/>
    <property type="project" value="TreeGrafter"/>
</dbReference>
<dbReference type="Gene3D" id="3.30.160.60">
    <property type="entry name" value="Classic Zinc Finger"/>
    <property type="match status" value="1"/>
</dbReference>
<evidence type="ECO:0000256" key="5">
    <source>
        <dbReference type="ARBA" id="ARBA00022853"/>
    </source>
</evidence>
<dbReference type="GO" id="GO:0006325">
    <property type="term" value="P:chromatin organization"/>
    <property type="evidence" value="ECO:0007669"/>
    <property type="project" value="UniProtKB-KW"/>
</dbReference>
<dbReference type="GO" id="GO:0000124">
    <property type="term" value="C:SAGA complex"/>
    <property type="evidence" value="ECO:0007669"/>
    <property type="project" value="TreeGrafter"/>
</dbReference>
<keyword evidence="7 10" id="KW-0010">Activator</keyword>
<dbReference type="AlphaFoldDB" id="A0A8H3TV61"/>
<dbReference type="PANTHER" id="PTHR46367:SF1">
    <property type="entry name" value="ATAXIN-7-LIKE PROTEIN 3"/>
    <property type="match status" value="1"/>
</dbReference>
<organism evidence="12 13">
    <name type="scientific">Naganishia liquefaciens</name>
    <dbReference type="NCBI Taxonomy" id="104408"/>
    <lineage>
        <taxon>Eukaryota</taxon>
        <taxon>Fungi</taxon>
        <taxon>Dikarya</taxon>
        <taxon>Basidiomycota</taxon>
        <taxon>Agaricomycotina</taxon>
        <taxon>Tremellomycetes</taxon>
        <taxon>Filobasidiales</taxon>
        <taxon>Filobasidiaceae</taxon>
        <taxon>Naganishia</taxon>
    </lineage>
</organism>
<feature type="compositionally biased region" description="Polar residues" evidence="11">
    <location>
        <begin position="241"/>
        <end position="267"/>
    </location>
</feature>
<dbReference type="GO" id="GO:0006357">
    <property type="term" value="P:regulation of transcription by RNA polymerase II"/>
    <property type="evidence" value="ECO:0007669"/>
    <property type="project" value="TreeGrafter"/>
</dbReference>
<evidence type="ECO:0000256" key="1">
    <source>
        <dbReference type="ARBA" id="ARBA00004123"/>
    </source>
</evidence>
<accession>A0A8H3TV61</accession>
<dbReference type="InterPro" id="IPR051078">
    <property type="entry name" value="SGF11"/>
</dbReference>
<feature type="compositionally biased region" description="Polar residues" evidence="11">
    <location>
        <begin position="50"/>
        <end position="61"/>
    </location>
</feature>
<evidence type="ECO:0000313" key="13">
    <source>
        <dbReference type="Proteomes" id="UP000620104"/>
    </source>
</evidence>
<evidence type="ECO:0000256" key="3">
    <source>
        <dbReference type="ARBA" id="ARBA00022771"/>
    </source>
</evidence>
<evidence type="ECO:0000256" key="9">
    <source>
        <dbReference type="ARBA" id="ARBA00023242"/>
    </source>
</evidence>
<keyword evidence="3" id="KW-0863">Zinc-finger</keyword>
<keyword evidence="13" id="KW-1185">Reference proteome</keyword>
<protein>
    <recommendedName>
        <fullName evidence="10">SAGA-associated factor 11</fullName>
    </recommendedName>
</protein>
<name>A0A8H3TV61_9TREE</name>
<evidence type="ECO:0000256" key="7">
    <source>
        <dbReference type="ARBA" id="ARBA00023159"/>
    </source>
</evidence>
<gene>
    <name evidence="12" type="ORF">NliqN6_3933</name>
</gene>
<evidence type="ECO:0000256" key="4">
    <source>
        <dbReference type="ARBA" id="ARBA00022833"/>
    </source>
</evidence>
<dbReference type="OrthoDB" id="21557at2759"/>
<reference evidence="12" key="1">
    <citation type="submission" date="2020-07" db="EMBL/GenBank/DDBJ databases">
        <title>Draft Genome Sequence of a Deep-Sea Yeast, Naganishia (Cryptococcus) liquefaciens strain N6.</title>
        <authorList>
            <person name="Han Y.W."/>
            <person name="Kajitani R."/>
            <person name="Morimoto H."/>
            <person name="Parhat M."/>
            <person name="Tsubouchi H."/>
            <person name="Bakenova O."/>
            <person name="Ogata M."/>
            <person name="Argunhan B."/>
            <person name="Aoki R."/>
            <person name="Kajiwara S."/>
            <person name="Itoh T."/>
            <person name="Iwasaki H."/>
        </authorList>
    </citation>
    <scope>NUCLEOTIDE SEQUENCE</scope>
    <source>
        <strain evidence="12">N6</strain>
    </source>
</reference>
<comment type="subcellular location">
    <subcellularLocation>
        <location evidence="1 10">Nucleus</location>
    </subcellularLocation>
</comment>
<dbReference type="Proteomes" id="UP000620104">
    <property type="component" value="Unassembled WGS sequence"/>
</dbReference>
<evidence type="ECO:0000256" key="8">
    <source>
        <dbReference type="ARBA" id="ARBA00023163"/>
    </source>
</evidence>
<keyword evidence="5" id="KW-0156">Chromatin regulator</keyword>
<dbReference type="GO" id="GO:0008270">
    <property type="term" value="F:zinc ion binding"/>
    <property type="evidence" value="ECO:0007669"/>
    <property type="project" value="UniProtKB-KW"/>
</dbReference>
<sequence length="332" mass="33945">MSAIDIIATMTLDAMLMDLATTLIIDAQQERLRSRSICARCNTRCRDRSQLPSSSDLQSISGAGDVPESRSATPSTGAGPAIGFNSQGNLVPGGQATGGMTIKNGVVFFDCLVCSRAIASNRYAPHLASCLGLTGASRRGTSRAAAVNGIQKNKLASERSTPSPYIDFDSEGSDAGSTGTGGGGTRKGTKNGNGKRTNSPARSGDYHPSSSTGSASNGKKAKTLHAYPSGTSSKARGASPAYSTASSHPLAQSALPPTNTASTSPQKSRSRADDDESYLSEDAEGESDDEDDGDAAGEVLATDHAALSRRKVVPAAVSGDDDDWEGSSTSGD</sequence>
<keyword evidence="2" id="KW-0479">Metal-binding</keyword>
<feature type="compositionally biased region" description="Polar residues" evidence="11">
    <location>
        <begin position="208"/>
        <end position="217"/>
    </location>
</feature>
<feature type="compositionally biased region" description="Low complexity" evidence="11">
    <location>
        <begin position="190"/>
        <end position="199"/>
    </location>
</feature>
<evidence type="ECO:0000313" key="12">
    <source>
        <dbReference type="EMBL" id="GHJ87531.1"/>
    </source>
</evidence>
<evidence type="ECO:0000256" key="2">
    <source>
        <dbReference type="ARBA" id="ARBA00022723"/>
    </source>
</evidence>
<feature type="region of interest" description="Disordered" evidence="11">
    <location>
        <begin position="153"/>
        <end position="332"/>
    </location>
</feature>
<evidence type="ECO:0000256" key="10">
    <source>
        <dbReference type="RuleBase" id="RU261113"/>
    </source>
</evidence>
<dbReference type="InterPro" id="IPR013246">
    <property type="entry name" value="SAGA_su_Sgf11"/>
</dbReference>
<evidence type="ECO:0000256" key="6">
    <source>
        <dbReference type="ARBA" id="ARBA00023015"/>
    </source>
</evidence>